<accession>A0A1D9E078</accession>
<feature type="domain" description="Gcp-like" evidence="1">
    <location>
        <begin position="34"/>
        <end position="137"/>
    </location>
</feature>
<reference evidence="2 3" key="1">
    <citation type="journal article" date="2016" name="Biochim. Biophys. Acta">
        <title>Photochemical characterization of actinorhodopsin and its functional existence in the natural host.</title>
        <authorList>
            <person name="Nakamura S."/>
            <person name="Kikukawa T."/>
            <person name="Tamogami J."/>
            <person name="Kamiya M."/>
            <person name="Aizawa T."/>
            <person name="Hahn M.W."/>
            <person name="Ihara K."/>
            <person name="Kamo N."/>
            <person name="Demura M."/>
        </authorList>
    </citation>
    <scope>NUCLEOTIDE SEQUENCE [LARGE SCALE GENOMIC DNA]</scope>
    <source>
        <strain evidence="2 3">MWH-Dar1</strain>
    </source>
</reference>
<evidence type="ECO:0000313" key="3">
    <source>
        <dbReference type="Proteomes" id="UP000243784"/>
    </source>
</evidence>
<evidence type="ECO:0000259" key="1">
    <source>
        <dbReference type="Pfam" id="PF00814"/>
    </source>
</evidence>
<dbReference type="Gene3D" id="3.30.420.40">
    <property type="match status" value="1"/>
</dbReference>
<dbReference type="InterPro" id="IPR022496">
    <property type="entry name" value="T6A_TsaB"/>
</dbReference>
<evidence type="ECO:0000313" key="2">
    <source>
        <dbReference type="EMBL" id="AOY56456.1"/>
    </source>
</evidence>
<dbReference type="Pfam" id="PF00814">
    <property type="entry name" value="TsaD"/>
    <property type="match status" value="1"/>
</dbReference>
<organism evidence="2 3">
    <name type="scientific">Candidatus Rhodoluna planktonica</name>
    <dbReference type="NCBI Taxonomy" id="535712"/>
    <lineage>
        <taxon>Bacteria</taxon>
        <taxon>Bacillati</taxon>
        <taxon>Actinomycetota</taxon>
        <taxon>Actinomycetes</taxon>
        <taxon>Micrococcales</taxon>
        <taxon>Microbacteriaceae</taxon>
        <taxon>Luna cluster</taxon>
        <taxon>Luna-1 subcluster</taxon>
        <taxon>Rhodoluna</taxon>
    </lineage>
</organism>
<name>A0A1D9E078_9MICO</name>
<proteinExistence type="predicted"/>
<protein>
    <recommendedName>
        <fullName evidence="1">Gcp-like domain-containing protein</fullName>
    </recommendedName>
</protein>
<dbReference type="EMBL" id="CP015208">
    <property type="protein sequence ID" value="AOY56456.1"/>
    <property type="molecule type" value="Genomic_DNA"/>
</dbReference>
<sequence length="220" mass="22610">MPNWILAIDTSAGTSVALLQGDEVRAEVNIPDAMKHAELIGSAIAQVLSDAGVAASKVSSVVVGRGPAPFTGLRVGIAAAVMFAAGVEAPIFGVVSHDAMAFAELRDKPEIAAAISATSPLLVTTDARRREVYWATYSGVSPQGLPLLAQGPGVLTPAALEDYLVDRNLTPIKVEGIISATAIGQLFSRQLLAGLGSNDISALYLREPDAVPSPGKKVSG</sequence>
<dbReference type="RefSeq" id="WP_236858526.1">
    <property type="nucleotide sequence ID" value="NZ_CP015208.1"/>
</dbReference>
<dbReference type="GO" id="GO:0002949">
    <property type="term" value="P:tRNA threonylcarbamoyladenosine modification"/>
    <property type="evidence" value="ECO:0007669"/>
    <property type="project" value="InterPro"/>
</dbReference>
<gene>
    <name evidence="2" type="ORF">A4Z71_05770</name>
</gene>
<dbReference type="Proteomes" id="UP000243784">
    <property type="component" value="Chromosome"/>
</dbReference>
<dbReference type="KEGG" id="rpla:A4Z71_05770"/>
<dbReference type="AlphaFoldDB" id="A0A1D9E078"/>
<keyword evidence="3" id="KW-1185">Reference proteome</keyword>
<dbReference type="SUPFAM" id="SSF53067">
    <property type="entry name" value="Actin-like ATPase domain"/>
    <property type="match status" value="1"/>
</dbReference>
<dbReference type="STRING" id="535712.A4Z71_05770"/>
<dbReference type="NCBIfam" id="TIGR03725">
    <property type="entry name" value="T6A_YeaZ"/>
    <property type="match status" value="1"/>
</dbReference>
<dbReference type="InterPro" id="IPR043129">
    <property type="entry name" value="ATPase_NBD"/>
</dbReference>
<dbReference type="InterPro" id="IPR000905">
    <property type="entry name" value="Gcp-like_dom"/>
</dbReference>